<keyword evidence="1" id="KW-0732">Signal</keyword>
<feature type="chain" id="PRO_5016442091" evidence="1">
    <location>
        <begin position="23"/>
        <end position="143"/>
    </location>
</feature>
<dbReference type="AlphaFoldDB" id="A0A318HR24"/>
<gene>
    <name evidence="2" type="ORF">EJ73_02283</name>
</gene>
<evidence type="ECO:0000256" key="1">
    <source>
        <dbReference type="SAM" id="SignalP"/>
    </source>
</evidence>
<feature type="signal peptide" evidence="1">
    <location>
        <begin position="1"/>
        <end position="22"/>
    </location>
</feature>
<evidence type="ECO:0000313" key="3">
    <source>
        <dbReference type="Proteomes" id="UP000248314"/>
    </source>
</evidence>
<comment type="caution">
    <text evidence="2">The sequence shown here is derived from an EMBL/GenBank/DDBJ whole genome shotgun (WGS) entry which is preliminary data.</text>
</comment>
<name>A0A318HR24_9BACT</name>
<dbReference type="EMBL" id="QJJX01000033">
    <property type="protein sequence ID" value="PXX20093.1"/>
    <property type="molecule type" value="Genomic_DNA"/>
</dbReference>
<reference evidence="2 3" key="1">
    <citation type="submission" date="2018-05" db="EMBL/GenBank/DDBJ databases">
        <title>Genomic Encyclopedia of Type Strains, Phase I: the one thousand microbial genomes (KMG-I) project.</title>
        <authorList>
            <person name="Kyrpides N."/>
        </authorList>
    </citation>
    <scope>NUCLEOTIDE SEQUENCE [LARGE SCALE GENOMIC DNA]</scope>
    <source>
        <strain evidence="2 3">DSM 15611</strain>
    </source>
</reference>
<dbReference type="Proteomes" id="UP000248314">
    <property type="component" value="Unassembled WGS sequence"/>
</dbReference>
<organism evidence="2 3">
    <name type="scientific">Hoylesella shahii DSM 15611 = JCM 12083</name>
    <dbReference type="NCBI Taxonomy" id="1122991"/>
    <lineage>
        <taxon>Bacteria</taxon>
        <taxon>Pseudomonadati</taxon>
        <taxon>Bacteroidota</taxon>
        <taxon>Bacteroidia</taxon>
        <taxon>Bacteroidales</taxon>
        <taxon>Prevotellaceae</taxon>
        <taxon>Hoylesella</taxon>
    </lineage>
</organism>
<sequence>MNTLKLSIIICFSILYSLTSLAEVNPKSSIEIESFDSIPSGIDGGYCVFFKYPSKMRNKGHIMVNDLATTAYMMINHRIEEFTLVTNRKNVFWYKNKKFTLKVTVSHTQNKSDGEFYNVKGLLIVEDYNKNQQKLAFYGNCSW</sequence>
<keyword evidence="3" id="KW-1185">Reference proteome</keyword>
<accession>A0A318HR24</accession>
<dbReference type="RefSeq" id="WP_146210633.1">
    <property type="nucleotide sequence ID" value="NZ_BAIZ01000063.1"/>
</dbReference>
<protein>
    <submittedName>
        <fullName evidence="2">Uncharacterized protein</fullName>
    </submittedName>
</protein>
<proteinExistence type="predicted"/>
<evidence type="ECO:0000313" key="2">
    <source>
        <dbReference type="EMBL" id="PXX20093.1"/>
    </source>
</evidence>
<dbReference type="OrthoDB" id="1079040at2"/>